<name>A0A2V3IDA1_9FLOR</name>
<feature type="chain" id="PRO_5015853416" evidence="1">
    <location>
        <begin position="23"/>
        <end position="134"/>
    </location>
</feature>
<comment type="caution">
    <text evidence="2">The sequence shown here is derived from an EMBL/GenBank/DDBJ whole genome shotgun (WGS) entry which is preliminary data.</text>
</comment>
<feature type="signal peptide" evidence="1">
    <location>
        <begin position="1"/>
        <end position="22"/>
    </location>
</feature>
<accession>A0A2V3IDA1</accession>
<reference evidence="2 3" key="1">
    <citation type="journal article" date="2018" name="Mol. Biol. Evol.">
        <title>Analysis of the draft genome of the red seaweed Gracilariopsis chorda provides insights into genome size evolution in Rhodophyta.</title>
        <authorList>
            <person name="Lee J."/>
            <person name="Yang E.C."/>
            <person name="Graf L."/>
            <person name="Yang J.H."/>
            <person name="Qiu H."/>
            <person name="Zel Zion U."/>
            <person name="Chan C.X."/>
            <person name="Stephens T.G."/>
            <person name="Weber A.P.M."/>
            <person name="Boo G.H."/>
            <person name="Boo S.M."/>
            <person name="Kim K.M."/>
            <person name="Shin Y."/>
            <person name="Jung M."/>
            <person name="Lee S.J."/>
            <person name="Yim H.S."/>
            <person name="Lee J.H."/>
            <person name="Bhattacharya D."/>
            <person name="Yoon H.S."/>
        </authorList>
    </citation>
    <scope>NUCLEOTIDE SEQUENCE [LARGE SCALE GENOMIC DNA]</scope>
    <source>
        <strain evidence="2 3">SKKU-2015</strain>
        <tissue evidence="2">Whole body</tissue>
    </source>
</reference>
<evidence type="ECO:0000313" key="3">
    <source>
        <dbReference type="Proteomes" id="UP000247409"/>
    </source>
</evidence>
<proteinExistence type="predicted"/>
<keyword evidence="1" id="KW-0732">Signal</keyword>
<sequence length="134" mass="14217">MTFLNYLLKLSLVLSIISYAHAGEAVGPCGTAFVDGVQTGSGTITITLTVSLKGQFLPPPIQVGAAGYWFNKNTGSLGSLSTPGDNPVYFRDIGLYIDQWVVTPRSGIVEIGIPLIEDFISDGYASVCSRVQLS</sequence>
<dbReference type="EMBL" id="NBIV01000366">
    <property type="protein sequence ID" value="PXF40062.1"/>
    <property type="molecule type" value="Genomic_DNA"/>
</dbReference>
<evidence type="ECO:0000313" key="2">
    <source>
        <dbReference type="EMBL" id="PXF40062.1"/>
    </source>
</evidence>
<dbReference type="AlphaFoldDB" id="A0A2V3IDA1"/>
<evidence type="ECO:0000256" key="1">
    <source>
        <dbReference type="SAM" id="SignalP"/>
    </source>
</evidence>
<organism evidence="2 3">
    <name type="scientific">Gracilariopsis chorda</name>
    <dbReference type="NCBI Taxonomy" id="448386"/>
    <lineage>
        <taxon>Eukaryota</taxon>
        <taxon>Rhodophyta</taxon>
        <taxon>Florideophyceae</taxon>
        <taxon>Rhodymeniophycidae</taxon>
        <taxon>Gracilariales</taxon>
        <taxon>Gracilariaceae</taxon>
        <taxon>Gracilariopsis</taxon>
    </lineage>
</organism>
<dbReference type="Proteomes" id="UP000247409">
    <property type="component" value="Unassembled WGS sequence"/>
</dbReference>
<keyword evidence="3" id="KW-1185">Reference proteome</keyword>
<gene>
    <name evidence="2" type="ORF">BWQ96_10231</name>
</gene>
<protein>
    <submittedName>
        <fullName evidence="2">Uncharacterized protein</fullName>
    </submittedName>
</protein>